<dbReference type="PRINTS" id="PR01471">
    <property type="entry name" value="HISTAMINEH3R"/>
</dbReference>
<dbReference type="Proteomes" id="UP001176940">
    <property type="component" value="Unassembled WGS sequence"/>
</dbReference>
<evidence type="ECO:0000256" key="1">
    <source>
        <dbReference type="ARBA" id="ARBA00004651"/>
    </source>
</evidence>
<evidence type="ECO:0000256" key="6">
    <source>
        <dbReference type="ARBA" id="ARBA00023040"/>
    </source>
</evidence>
<dbReference type="InterPro" id="IPR003980">
    <property type="entry name" value="Histamine_H3_rcpt"/>
</dbReference>
<keyword evidence="6 10" id="KW-0297">G-protein coupled receptor</keyword>
<dbReference type="SUPFAM" id="SSF81321">
    <property type="entry name" value="Family A G protein-coupled receptor-like"/>
    <property type="match status" value="2"/>
</dbReference>
<dbReference type="InterPro" id="IPR017452">
    <property type="entry name" value="GPCR_Rhodpsn_7TM"/>
</dbReference>
<evidence type="ECO:0000259" key="12">
    <source>
        <dbReference type="PROSITE" id="PS50262"/>
    </source>
</evidence>
<feature type="transmembrane region" description="Helical" evidence="11">
    <location>
        <begin position="463"/>
        <end position="483"/>
    </location>
</feature>
<keyword evidence="5 11" id="KW-1133">Transmembrane helix</keyword>
<dbReference type="PROSITE" id="PS50262">
    <property type="entry name" value="G_PROTEIN_RECEP_F1_2"/>
    <property type="match status" value="1"/>
</dbReference>
<evidence type="ECO:0000256" key="3">
    <source>
        <dbReference type="ARBA" id="ARBA00022553"/>
    </source>
</evidence>
<dbReference type="PANTHER" id="PTHR24247">
    <property type="entry name" value="5-HYDROXYTRYPTAMINE RECEPTOR"/>
    <property type="match status" value="1"/>
</dbReference>
<dbReference type="PRINTS" id="PR00237">
    <property type="entry name" value="GPCRRHODOPSN"/>
</dbReference>
<protein>
    <recommendedName>
        <fullName evidence="12">G-protein coupled receptors family 1 profile domain-containing protein</fullName>
    </recommendedName>
</protein>
<evidence type="ECO:0000313" key="14">
    <source>
        <dbReference type="Proteomes" id="UP001176940"/>
    </source>
</evidence>
<reference evidence="13" key="1">
    <citation type="submission" date="2023-07" db="EMBL/GenBank/DDBJ databases">
        <authorList>
            <person name="Stuckert A."/>
        </authorList>
    </citation>
    <scope>NUCLEOTIDE SEQUENCE</scope>
</reference>
<keyword evidence="7 11" id="KW-0472">Membrane</keyword>
<keyword evidence="14" id="KW-1185">Reference proteome</keyword>
<comment type="caution">
    <text evidence="13">The sequence shown here is derived from an EMBL/GenBank/DDBJ whole genome shotgun (WGS) entry which is preliminary data.</text>
</comment>
<evidence type="ECO:0000256" key="9">
    <source>
        <dbReference type="ARBA" id="ARBA00023224"/>
    </source>
</evidence>
<feature type="transmembrane region" description="Helical" evidence="11">
    <location>
        <begin position="267"/>
        <end position="288"/>
    </location>
</feature>
<organism evidence="13 14">
    <name type="scientific">Ranitomeya imitator</name>
    <name type="common">mimic poison frog</name>
    <dbReference type="NCBI Taxonomy" id="111125"/>
    <lineage>
        <taxon>Eukaryota</taxon>
        <taxon>Metazoa</taxon>
        <taxon>Chordata</taxon>
        <taxon>Craniata</taxon>
        <taxon>Vertebrata</taxon>
        <taxon>Euteleostomi</taxon>
        <taxon>Amphibia</taxon>
        <taxon>Batrachia</taxon>
        <taxon>Anura</taxon>
        <taxon>Neobatrachia</taxon>
        <taxon>Hyloidea</taxon>
        <taxon>Dendrobatidae</taxon>
        <taxon>Dendrobatinae</taxon>
        <taxon>Ranitomeya</taxon>
    </lineage>
</organism>
<evidence type="ECO:0000256" key="5">
    <source>
        <dbReference type="ARBA" id="ARBA00022989"/>
    </source>
</evidence>
<accession>A0ABN9L0E2</accession>
<keyword evidence="2" id="KW-1003">Cell membrane</keyword>
<dbReference type="EMBL" id="CAUEEQ010006412">
    <property type="protein sequence ID" value="CAJ0929999.1"/>
    <property type="molecule type" value="Genomic_DNA"/>
</dbReference>
<feature type="transmembrane region" description="Helical" evidence="11">
    <location>
        <begin position="431"/>
        <end position="451"/>
    </location>
</feature>
<sequence>MQCDHFYNETHLLILNETEDTQEQHSLVMKTFVVIVLLLFISLTVLGNTLVMVAFIIDKRLRTQSNFFLLNLAICDFFIGAFNTPLFLQYMLTRKWRLGKCLCKLWLVADYTMSTASVLNIVLISYDRFFSVTQADNGRAITVNSERYLSMIQDYFQPALEAMELEDTWFQQDGATAHTARVTMNCLRQMFPGRLISLRGDVNWPARSPDLAPCDFFLWGYLKSKVYINCPNTLEDLRNNIEAEIGRIPVDMLVHYRTLQKRHSVTLMKMTAVWIMSFLLYSPSILFWESAFGESHKDEDVCTAGFFNTWYFHLATSVFDFFLPLISISFFNLSIYWSISKRSKKKRQKSACDPLGGTSKDVKPFIISNNLVLTSAHITETKNISLHVRKTFEKSLRHSPTASTSPTQMTNIPNTIHVVNLSRDKKVAKSLGILVSVFAACWAPYTFLVTIDRACQNNCVALYWYDITVWILYLNSTINPILYPLCHKSFRKAFNLILKMCLKTRVVES</sequence>
<dbReference type="Pfam" id="PF00001">
    <property type="entry name" value="7tm_1"/>
    <property type="match status" value="2"/>
</dbReference>
<gene>
    <name evidence="13" type="ORF">RIMI_LOCUS4078183</name>
</gene>
<evidence type="ECO:0000256" key="2">
    <source>
        <dbReference type="ARBA" id="ARBA00022475"/>
    </source>
</evidence>
<keyword evidence="8 10" id="KW-0675">Receptor</keyword>
<comment type="subcellular location">
    <subcellularLocation>
        <location evidence="1">Cell membrane</location>
        <topology evidence="1">Multi-pass membrane protein</topology>
    </subcellularLocation>
</comment>
<dbReference type="InterPro" id="IPR000276">
    <property type="entry name" value="GPCR_Rhodpsn"/>
</dbReference>
<keyword evidence="3" id="KW-0597">Phosphoprotein</keyword>
<evidence type="ECO:0000313" key="13">
    <source>
        <dbReference type="EMBL" id="CAJ0929999.1"/>
    </source>
</evidence>
<keyword evidence="9 10" id="KW-0807">Transducer</keyword>
<evidence type="ECO:0000256" key="7">
    <source>
        <dbReference type="ARBA" id="ARBA00023136"/>
    </source>
</evidence>
<dbReference type="PANTHER" id="PTHR24247:SF269">
    <property type="entry name" value="MUSCARINIC ACETYLCHOLINE RECEPTOR"/>
    <property type="match status" value="1"/>
</dbReference>
<feature type="transmembrane region" description="Helical" evidence="11">
    <location>
        <begin position="108"/>
        <end position="126"/>
    </location>
</feature>
<comment type="similarity">
    <text evidence="10">Belongs to the G-protein coupled receptor 1 family.</text>
</comment>
<proteinExistence type="inferred from homology"/>
<name>A0ABN9L0E2_9NEOB</name>
<evidence type="ECO:0000256" key="11">
    <source>
        <dbReference type="SAM" id="Phobius"/>
    </source>
</evidence>
<feature type="transmembrane region" description="Helical" evidence="11">
    <location>
        <begin position="68"/>
        <end position="88"/>
    </location>
</feature>
<evidence type="ECO:0000256" key="4">
    <source>
        <dbReference type="ARBA" id="ARBA00022692"/>
    </source>
</evidence>
<feature type="domain" description="G-protein coupled receptors family 1 profile" evidence="12">
    <location>
        <begin position="47"/>
        <end position="483"/>
    </location>
</feature>
<keyword evidence="4 10" id="KW-0812">Transmembrane</keyword>
<feature type="transmembrane region" description="Helical" evidence="11">
    <location>
        <begin position="321"/>
        <end position="339"/>
    </location>
</feature>
<feature type="transmembrane region" description="Helical" evidence="11">
    <location>
        <begin position="32"/>
        <end position="56"/>
    </location>
</feature>
<evidence type="ECO:0000256" key="8">
    <source>
        <dbReference type="ARBA" id="ARBA00023170"/>
    </source>
</evidence>
<evidence type="ECO:0000256" key="10">
    <source>
        <dbReference type="RuleBase" id="RU000688"/>
    </source>
</evidence>
<dbReference type="Gene3D" id="1.20.1070.10">
    <property type="entry name" value="Rhodopsin 7-helix transmembrane proteins"/>
    <property type="match status" value="2"/>
</dbReference>
<dbReference type="PROSITE" id="PS00237">
    <property type="entry name" value="G_PROTEIN_RECEP_F1_1"/>
    <property type="match status" value="2"/>
</dbReference>